<evidence type="ECO:0000256" key="9">
    <source>
        <dbReference type="ARBA" id="ARBA00022821"/>
    </source>
</evidence>
<dbReference type="PANTHER" id="PTHR23155:SF1152">
    <property type="entry name" value="AAA+ ATPASE DOMAIN-CONTAINING PROTEIN"/>
    <property type="match status" value="1"/>
</dbReference>
<evidence type="ECO:0000313" key="15">
    <source>
        <dbReference type="EMBL" id="CAI9102329.1"/>
    </source>
</evidence>
<proteinExistence type="inferred from homology"/>
<keyword evidence="16" id="KW-1185">Reference proteome</keyword>
<dbReference type="GO" id="GO:0005737">
    <property type="term" value="C:cytoplasm"/>
    <property type="evidence" value="ECO:0007669"/>
    <property type="project" value="UniProtKB-SubCell"/>
</dbReference>
<sequence>CIQSALDDLSQIFPHWYWEEIEDLKRQLSLVRSYYGLREANVCQSPSSDDGPRLEKLQQILVLDGATLEGSSTDELLGMVDSLIQNWVYGMIPSYLIPNLSKSLEFLKNFIHFAEFRGLELRQMEEMLVHVQGLVVDAASLNFKFSDLLMDRIQPVEYHVCEIYVRVLEEASKSSQGSNVSTPGGHRIELGMVDSLIFLLLGLLLRGTNHIYMFDQQMHTLYEALRFLTTTLRVHHDQLDERFEKMKDLIGVLICESAMAVCYLCVRKYVSQVVERLQQLFFDVEEKYKILKETLEAPRAPVLRSESCFPQTNLLGFVDFVLAKMESLNLYEPDSVAALEKNKLETIHGDLSFLRNSLVSFMGRHDQNEKLQDLWSRIAMVAYETEFVIDSLIVGGGIQSFVGMLNTIIEQIKLVKTEASEVSHRVGKITKAQNIAKPHKDIPGIIPGFNEPVVGLDDEVQKIIDRLRRGTKHLDVVSIVGMPGLGKTTLAKKVYRDPSIAHHFHVRAWSTISQVYNKRSLLLEILMGLDNGFAERYSNMSEYDLADAIRRHLKGKMYLLVLDDVWDIEAWYSLQISFPDDAKGSRILLTSRNESVALQLKSQSQPHHLRMLTNDESLELFQMKLYSIEGYPSEFHVRAKAIAQCCKGLPLMILIVSGLLSRMEPSRWEEVERSLKKSSAPTMDLCKETLELSYHHLPDYLKPCFLYFGVFKEDQHIRVRELLWLWIAEGFVRKVPEECIEDVAEGYLTELIQKNLVMIAKRGSEGKVNYCMLHDLLHEFCIEQSIGDHFLQRLRVGELGTCTEPNKSYRLHISCRTVHDFAEPRVVFPYLRTLFVEVDEGNWHEHYWYGIMYKFSRSKLLRVLSLRGMRHFHAFPSVIQHLGHLKYLTLSIRDEQAAREFIVPSSIANLSYLDTLIFYGYIGLCRVLLPNTLWKMKHLRHLYVVGSKWRLPSKDDDPEGLSILENLKSFSTVELSSRQATKEVLGRFPNIHRLKCKLHLSEGVCEFIALDFLSHLESLSIYGSYSREICNDYFQFPQNLKKLTLGGLSIPWSKISAIDRLPNLEVLKLGFLSFIGEYWNMGEGTFPSLRFLKIFAMAKAFISFTIKVSENYHFLSFLPAPDKYCHGKLYSKNDANVDQVNFDDEKKDHFCRRVSQFLKEIEESILPGLKDLQQSLCDDYSLLQNKSSSPTQARELLGMLDTLIQSLWYVRDEKLLKSFGILKTFIRFAIFRGLEQRQMEDVSIHIERIKPSEYHVCGIYVGVLKEASKLSVSTNQATPESRSLILEMVDSLIFLLLELSFRGTGYVDIFHNQMYTLYEGLRLLRAVLREHQDKSEELYDENMQNSITVLICEAAIIVCYLFVKKDDNRLDTPLQHLFFEVEKKINLFKKETEQEAPTYPLKLVSCFPQTNLLGFIDSVLEKMESHNLYEPDSVVASEKNMLVTIQDDLAFVRSLLVKFMRLRAQNGKVQALCSRVAVAAYETEFVIDSLVVGGTIQSLCGTFNTIMEHMEIIKIEALEVSRSVGEITENHNFAKTHMNIPLAEKIPGFNEPVVGMDDEVQNIIDRLRRGTKQLDVVSIVGMAGLGKTTLVKKVFSKMNEYDLADAIRRCLKGKTYLIVLDDVWDSEAWESLKISFPDDMKGSRILLTSRNENVAQIKQQSQPYCLRSLTDDESWELFQIKIRFEENHPLQLRAHGKAISQRCKGLPLMIVIVAGLLSSMETSRWEEVEESLKNSLATTLDKCKETLELSYNHLPDYLKPCFLYFATHKEDQRIRVQELSWLWIAEGFVKKTPKASIEDVAEGYMMDLIQRNLVMIAERGAEGKVKFCILHDLIHEFCLAKSMDDHFLHRLHGSELGTSMEHNVLYRFHAYSKRVEDFAESMLVFPSLRTLFIVVEHETMDARPWYNILYKFSRSKLLRVLDLSRMCRFHFFPSIMQQFGPLKYLTLTIEGEEFIVPPSIANLSTLETLTFYGQHYYSRVLLPNTVWKMKNIMHLHIVNSYWELPADDHPEDISILENLQSFSIVGLFSRQATKEVVIRRFPNIRRFKCELRFSEGVFEIIALDFLSKLESLCILGVGFPLEIRNDHYQFPHNLRKLTLQRLYLPWSKISMIDRLPKLEVLKLQYKSFIGENWYMGEGTFPKLRFLKLDFLDLVRWTDDSDDNFPCLEKLVLKSCLNLKELPSCLAEIPTMQMIEVSRCNNATDSLKHIQETQLDFGNVNLKIRIHMEL</sequence>
<feature type="domain" description="Late blight resistance protein R1A-like N-terminal" evidence="12">
    <location>
        <begin position="138"/>
        <end position="286"/>
    </location>
</feature>
<name>A0AAV1D367_OLDCO</name>
<dbReference type="PRINTS" id="PR00364">
    <property type="entry name" value="DISEASERSIST"/>
</dbReference>
<dbReference type="Pfam" id="PF12061">
    <property type="entry name" value="NB-LRR"/>
    <property type="match status" value="1"/>
</dbReference>
<dbReference type="FunFam" id="3.40.50.300:FF:001091">
    <property type="entry name" value="Probable disease resistance protein At1g61300"/>
    <property type="match status" value="1"/>
</dbReference>
<protein>
    <submittedName>
        <fullName evidence="15">OLC1v1000579C3</fullName>
    </submittedName>
</protein>
<feature type="domain" description="Disease resistance R13L4/SHOC-2-like LRR" evidence="14">
    <location>
        <begin position="852"/>
        <end position="1095"/>
    </location>
</feature>
<evidence type="ECO:0000313" key="16">
    <source>
        <dbReference type="Proteomes" id="UP001161247"/>
    </source>
</evidence>
<dbReference type="Gene3D" id="1.20.5.4130">
    <property type="match status" value="1"/>
</dbReference>
<keyword evidence="9" id="KW-0611">Plant defense</keyword>
<comment type="subcellular location">
    <subcellularLocation>
        <location evidence="2">Cytoplasm</location>
    </subcellularLocation>
</comment>
<evidence type="ECO:0000259" key="14">
    <source>
        <dbReference type="Pfam" id="PF23598"/>
    </source>
</evidence>
<organism evidence="15 16">
    <name type="scientific">Oldenlandia corymbosa var. corymbosa</name>
    <dbReference type="NCBI Taxonomy" id="529605"/>
    <lineage>
        <taxon>Eukaryota</taxon>
        <taxon>Viridiplantae</taxon>
        <taxon>Streptophyta</taxon>
        <taxon>Embryophyta</taxon>
        <taxon>Tracheophyta</taxon>
        <taxon>Spermatophyta</taxon>
        <taxon>Magnoliopsida</taxon>
        <taxon>eudicotyledons</taxon>
        <taxon>Gunneridae</taxon>
        <taxon>Pentapetalae</taxon>
        <taxon>asterids</taxon>
        <taxon>lamiids</taxon>
        <taxon>Gentianales</taxon>
        <taxon>Rubiaceae</taxon>
        <taxon>Rubioideae</taxon>
        <taxon>Spermacoceae</taxon>
        <taxon>Hedyotis-Oldenlandia complex</taxon>
        <taxon>Oldenlandia</taxon>
    </lineage>
</organism>
<evidence type="ECO:0000259" key="12">
    <source>
        <dbReference type="Pfam" id="PF12061"/>
    </source>
</evidence>
<keyword evidence="10" id="KW-0067">ATP-binding</keyword>
<dbReference type="Pfam" id="PF00931">
    <property type="entry name" value="NB-ARC"/>
    <property type="match status" value="2"/>
</dbReference>
<evidence type="ECO:0000256" key="7">
    <source>
        <dbReference type="ARBA" id="ARBA00022737"/>
    </source>
</evidence>
<reference evidence="15" key="1">
    <citation type="submission" date="2023-03" db="EMBL/GenBank/DDBJ databases">
        <authorList>
            <person name="Julca I."/>
        </authorList>
    </citation>
    <scope>NUCLEOTIDE SEQUENCE</scope>
</reference>
<dbReference type="GO" id="GO:0043531">
    <property type="term" value="F:ADP binding"/>
    <property type="evidence" value="ECO:0007669"/>
    <property type="project" value="InterPro"/>
</dbReference>
<gene>
    <name evidence="15" type="ORF">OLC1_LOCUS11691</name>
</gene>
<dbReference type="Proteomes" id="UP001161247">
    <property type="component" value="Chromosome 4"/>
</dbReference>
<dbReference type="InterPro" id="IPR044974">
    <property type="entry name" value="Disease_R_plants"/>
</dbReference>
<dbReference type="Pfam" id="PF23559">
    <property type="entry name" value="WHD_DRP"/>
    <property type="match status" value="2"/>
</dbReference>
<evidence type="ECO:0000256" key="4">
    <source>
        <dbReference type="ARBA" id="ARBA00022490"/>
    </source>
</evidence>
<dbReference type="InterPro" id="IPR027417">
    <property type="entry name" value="P-loop_NTPase"/>
</dbReference>
<evidence type="ECO:0000256" key="5">
    <source>
        <dbReference type="ARBA" id="ARBA00022614"/>
    </source>
</evidence>
<keyword evidence="8" id="KW-0547">Nucleotide-binding</keyword>
<dbReference type="InterPro" id="IPR032675">
    <property type="entry name" value="LRR_dom_sf"/>
</dbReference>
<dbReference type="GO" id="GO:0005524">
    <property type="term" value="F:ATP binding"/>
    <property type="evidence" value="ECO:0007669"/>
    <property type="project" value="UniProtKB-KW"/>
</dbReference>
<dbReference type="InterPro" id="IPR058922">
    <property type="entry name" value="WHD_DRP"/>
</dbReference>
<evidence type="ECO:0000256" key="3">
    <source>
        <dbReference type="ARBA" id="ARBA00008894"/>
    </source>
</evidence>
<dbReference type="EMBL" id="OX459121">
    <property type="protein sequence ID" value="CAI9102329.1"/>
    <property type="molecule type" value="Genomic_DNA"/>
</dbReference>
<evidence type="ECO:0000256" key="1">
    <source>
        <dbReference type="ARBA" id="ARBA00002074"/>
    </source>
</evidence>
<dbReference type="SUPFAM" id="SSF52540">
    <property type="entry name" value="P-loop containing nucleoside triphosphate hydrolases"/>
    <property type="match status" value="2"/>
</dbReference>
<feature type="domain" description="Disease resistance R13L4/SHOC-2-like LRR" evidence="14">
    <location>
        <begin position="1908"/>
        <end position="2221"/>
    </location>
</feature>
<dbReference type="Gene3D" id="3.40.50.300">
    <property type="entry name" value="P-loop containing nucleotide triphosphate hydrolases"/>
    <property type="match status" value="3"/>
</dbReference>
<dbReference type="Gene3D" id="1.10.10.10">
    <property type="entry name" value="Winged helix-like DNA-binding domain superfamily/Winged helix DNA-binding domain"/>
    <property type="match status" value="2"/>
</dbReference>
<feature type="domain" description="NB-ARC" evidence="11">
    <location>
        <begin position="1597"/>
        <end position="1681"/>
    </location>
</feature>
<keyword evidence="7" id="KW-0677">Repeat</keyword>
<evidence type="ECO:0000256" key="2">
    <source>
        <dbReference type="ARBA" id="ARBA00004496"/>
    </source>
</evidence>
<evidence type="ECO:0000259" key="11">
    <source>
        <dbReference type="Pfam" id="PF00931"/>
    </source>
</evidence>
<dbReference type="FunFam" id="1.10.10.10:FF:000322">
    <property type="entry name" value="Probable disease resistance protein At1g63360"/>
    <property type="match status" value="2"/>
</dbReference>
<dbReference type="SUPFAM" id="SSF52058">
    <property type="entry name" value="L domain-like"/>
    <property type="match status" value="2"/>
</dbReference>
<feature type="domain" description="NB-ARC" evidence="11">
    <location>
        <begin position="457"/>
        <end position="624"/>
    </location>
</feature>
<feature type="non-terminal residue" evidence="15">
    <location>
        <position position="2229"/>
    </location>
</feature>
<accession>A0AAV1D367</accession>
<dbReference type="InterPro" id="IPR021929">
    <property type="entry name" value="R1A-like_N"/>
</dbReference>
<evidence type="ECO:0000256" key="8">
    <source>
        <dbReference type="ARBA" id="ARBA00022741"/>
    </source>
</evidence>
<keyword evidence="6" id="KW-0381">Hypersensitive response</keyword>
<dbReference type="GO" id="GO:0051607">
    <property type="term" value="P:defense response to virus"/>
    <property type="evidence" value="ECO:0007669"/>
    <property type="project" value="UniProtKB-ARBA"/>
</dbReference>
<dbReference type="GO" id="GO:0009626">
    <property type="term" value="P:plant-type hypersensitive response"/>
    <property type="evidence" value="ECO:0007669"/>
    <property type="project" value="UniProtKB-KW"/>
</dbReference>
<evidence type="ECO:0000256" key="6">
    <source>
        <dbReference type="ARBA" id="ARBA00022667"/>
    </source>
</evidence>
<feature type="domain" description="Disease resistance protein winged helix" evidence="13">
    <location>
        <begin position="1770"/>
        <end position="1837"/>
    </location>
</feature>
<dbReference type="InterPro" id="IPR055414">
    <property type="entry name" value="LRR_R13L4/SHOC2-like"/>
</dbReference>
<dbReference type="InterPro" id="IPR042197">
    <property type="entry name" value="Apaf_helical"/>
</dbReference>
<evidence type="ECO:0000259" key="13">
    <source>
        <dbReference type="Pfam" id="PF23559"/>
    </source>
</evidence>
<dbReference type="InterPro" id="IPR036388">
    <property type="entry name" value="WH-like_DNA-bd_sf"/>
</dbReference>
<comment type="function">
    <text evidence="1">Confers resistance to late blight (Phytophthora infestans) races carrying the avirulence gene Avr1. Resistance proteins guard the plant against pathogens that contain an appropriate avirulence protein via an indirect interaction with this avirulence protein. That triggers a defense system including the hypersensitive response, which restricts the pathogen growth.</text>
</comment>
<dbReference type="Gene3D" id="1.10.8.430">
    <property type="entry name" value="Helical domain of apoptotic protease-activating factors"/>
    <property type="match status" value="2"/>
</dbReference>
<feature type="domain" description="Disease resistance protein winged helix" evidence="13">
    <location>
        <begin position="710"/>
        <end position="780"/>
    </location>
</feature>
<keyword evidence="4" id="KW-0963">Cytoplasm</keyword>
<keyword evidence="5" id="KW-0433">Leucine-rich repeat</keyword>
<dbReference type="PANTHER" id="PTHR23155">
    <property type="entry name" value="DISEASE RESISTANCE PROTEIN RP"/>
    <property type="match status" value="1"/>
</dbReference>
<dbReference type="InterPro" id="IPR002182">
    <property type="entry name" value="NB-ARC"/>
</dbReference>
<evidence type="ECO:0000256" key="10">
    <source>
        <dbReference type="ARBA" id="ARBA00022840"/>
    </source>
</evidence>
<dbReference type="Pfam" id="PF23598">
    <property type="entry name" value="LRR_14"/>
    <property type="match status" value="2"/>
</dbReference>
<comment type="similarity">
    <text evidence="3">Belongs to the disease resistance NB-LRR family.</text>
</comment>
<dbReference type="Gene3D" id="3.80.10.10">
    <property type="entry name" value="Ribonuclease Inhibitor"/>
    <property type="match status" value="2"/>
</dbReference>